<keyword evidence="3" id="KW-0812">Transmembrane</keyword>
<keyword evidence="5" id="KW-0472">Membrane</keyword>
<evidence type="ECO:0000256" key="5">
    <source>
        <dbReference type="ARBA" id="ARBA00023136"/>
    </source>
</evidence>
<dbReference type="RefSeq" id="WP_077096632.1">
    <property type="nucleotide sequence ID" value="NZ_CP118942.1"/>
</dbReference>
<feature type="coiled-coil region" evidence="6">
    <location>
        <begin position="150"/>
        <end position="177"/>
    </location>
</feature>
<dbReference type="GO" id="GO:0016020">
    <property type="term" value="C:membrane"/>
    <property type="evidence" value="ECO:0007669"/>
    <property type="project" value="UniProtKB-SubCell"/>
</dbReference>
<evidence type="ECO:0000256" key="6">
    <source>
        <dbReference type="SAM" id="Coils"/>
    </source>
</evidence>
<proteinExistence type="inferred from homology"/>
<dbReference type="EMBL" id="CP118942">
    <property type="protein sequence ID" value="WEE28042.1"/>
    <property type="molecule type" value="Genomic_DNA"/>
</dbReference>
<dbReference type="Gene3D" id="2.40.50.100">
    <property type="match status" value="1"/>
</dbReference>
<dbReference type="Gene3D" id="1.10.287.470">
    <property type="entry name" value="Helix hairpin bin"/>
    <property type="match status" value="1"/>
</dbReference>
<evidence type="ECO:0000313" key="10">
    <source>
        <dbReference type="Proteomes" id="UP001214666"/>
    </source>
</evidence>
<evidence type="ECO:0000259" key="8">
    <source>
        <dbReference type="Pfam" id="PF25963"/>
    </source>
</evidence>
<name>A0AAX3PAB2_AERHY</name>
<accession>A0AAX3PAB2</accession>
<dbReference type="AlphaFoldDB" id="A0AAX3PAB2"/>
<gene>
    <name evidence="9" type="ORF">PY771_06895</name>
</gene>
<evidence type="ECO:0000313" key="9">
    <source>
        <dbReference type="EMBL" id="WEE28042.1"/>
    </source>
</evidence>
<evidence type="ECO:0000256" key="1">
    <source>
        <dbReference type="ARBA" id="ARBA00004167"/>
    </source>
</evidence>
<feature type="domain" description="p-hydroxybenzoic acid efflux pump subunit AaeA-like beta-barrel" evidence="8">
    <location>
        <begin position="242"/>
        <end position="319"/>
    </location>
</feature>
<dbReference type="Proteomes" id="UP001214666">
    <property type="component" value="Chromosome"/>
</dbReference>
<keyword evidence="4" id="KW-1133">Transmembrane helix</keyword>
<comment type="subcellular location">
    <subcellularLocation>
        <location evidence="1">Membrane</location>
        <topology evidence="1">Single-pass membrane protein</topology>
    </subcellularLocation>
</comment>
<keyword evidence="6" id="KW-0175">Coiled coil</keyword>
<protein>
    <submittedName>
        <fullName evidence="9">HlyD family secretion protein</fullName>
    </submittedName>
</protein>
<dbReference type="InterPro" id="IPR058625">
    <property type="entry name" value="MdtA-like_BSH"/>
</dbReference>
<feature type="domain" description="Multidrug resistance protein MdtA-like barrel-sandwich hybrid" evidence="7">
    <location>
        <begin position="50"/>
        <end position="235"/>
    </location>
</feature>
<dbReference type="Gene3D" id="2.40.30.170">
    <property type="match status" value="1"/>
</dbReference>
<dbReference type="PANTHER" id="PTHR30386:SF26">
    <property type="entry name" value="TRANSPORT PROTEIN COMB"/>
    <property type="match status" value="1"/>
</dbReference>
<organism evidence="9 10">
    <name type="scientific">Aeromonas hydrophila</name>
    <dbReference type="NCBI Taxonomy" id="644"/>
    <lineage>
        <taxon>Bacteria</taxon>
        <taxon>Pseudomonadati</taxon>
        <taxon>Pseudomonadota</taxon>
        <taxon>Gammaproteobacteria</taxon>
        <taxon>Aeromonadales</taxon>
        <taxon>Aeromonadaceae</taxon>
        <taxon>Aeromonas</taxon>
    </lineage>
</organism>
<dbReference type="InterPro" id="IPR058634">
    <property type="entry name" value="AaeA-lik-b-barrel"/>
</dbReference>
<dbReference type="Pfam" id="PF25963">
    <property type="entry name" value="Beta-barrel_AAEA"/>
    <property type="match status" value="1"/>
</dbReference>
<dbReference type="Pfam" id="PF25917">
    <property type="entry name" value="BSH_RND"/>
    <property type="match status" value="1"/>
</dbReference>
<reference evidence="9" key="1">
    <citation type="submission" date="2023-02" db="EMBL/GenBank/DDBJ databases">
        <title>The sequence of Aeromonas hydrophila K533.</title>
        <authorList>
            <person name="Luo X."/>
        </authorList>
    </citation>
    <scope>NUCLEOTIDE SEQUENCE</scope>
    <source>
        <strain evidence="9">K533</strain>
    </source>
</reference>
<evidence type="ECO:0000256" key="3">
    <source>
        <dbReference type="ARBA" id="ARBA00022692"/>
    </source>
</evidence>
<evidence type="ECO:0000256" key="4">
    <source>
        <dbReference type="ARBA" id="ARBA00022989"/>
    </source>
</evidence>
<dbReference type="InterPro" id="IPR050739">
    <property type="entry name" value="MFP"/>
</dbReference>
<evidence type="ECO:0000259" key="7">
    <source>
        <dbReference type="Pfam" id="PF25917"/>
    </source>
</evidence>
<comment type="similarity">
    <text evidence="2">Belongs to the membrane fusion protein (MFP) (TC 8.A.1) family.</text>
</comment>
<dbReference type="SUPFAM" id="SSF111369">
    <property type="entry name" value="HlyD-like secretion proteins"/>
    <property type="match status" value="1"/>
</dbReference>
<sequence>MTDSSASPGQASRRATLGLLVLILLLLIWYLLADRLTPYSSQARVQAFVVPVAAEVSGQIKQVYVRDNQDVEAGAPLFEIDAEPYDIALAKARSDYQTVLSGVRANSEGVKAAEAALMAMRTAYDNAAKDAERQERLYREDPGAISVRRLEVAQASRETARSQVAAAQADVRRAIEAAGASGEHNSQLLSARAAVHKAELDRQNTRVVAPGRGLITDLHTDAGQFIGAGAPAMTLIAIHDVWVSADLTENNLGNIHAGDRVAILLDSLPGRLFEGEVRSIGYGVSDGKGQPAGTLPSVDNNRDWLRQAQRFPVKIAFKAADFPPVEALRVGGQADVLVYTGGSAGGSWVMNLLGSLHIRLMSLCSFLY</sequence>
<evidence type="ECO:0000256" key="2">
    <source>
        <dbReference type="ARBA" id="ARBA00009477"/>
    </source>
</evidence>
<dbReference type="PANTHER" id="PTHR30386">
    <property type="entry name" value="MEMBRANE FUSION SUBUNIT OF EMRAB-TOLC MULTIDRUG EFFLUX PUMP"/>
    <property type="match status" value="1"/>
</dbReference>